<dbReference type="InterPro" id="IPR005537">
    <property type="entry name" value="RAMP_III_fam"/>
</dbReference>
<dbReference type="GO" id="GO:0051607">
    <property type="term" value="P:defense response to virus"/>
    <property type="evidence" value="ECO:0007669"/>
    <property type="project" value="UniProtKB-KW"/>
</dbReference>
<dbReference type="Proteomes" id="UP000001929">
    <property type="component" value="Chromosome"/>
</dbReference>
<evidence type="ECO:0000259" key="2">
    <source>
        <dbReference type="Pfam" id="PF03787"/>
    </source>
</evidence>
<dbReference type="EnsemblBacteria" id="ABC21951">
    <property type="protein sequence ID" value="ABC21951"/>
    <property type="gene ID" value="Rru_A1150"/>
</dbReference>
<reference evidence="3 4" key="1">
    <citation type="journal article" date="2011" name="Stand. Genomic Sci.">
        <title>Complete genome sequence of Rhodospirillum rubrum type strain (S1).</title>
        <authorList>
            <person name="Munk A.C."/>
            <person name="Copeland A."/>
            <person name="Lucas S."/>
            <person name="Lapidus A."/>
            <person name="Del Rio T.G."/>
            <person name="Barry K."/>
            <person name="Detter J.C."/>
            <person name="Hammon N."/>
            <person name="Israni S."/>
            <person name="Pitluck S."/>
            <person name="Brettin T."/>
            <person name="Bruce D."/>
            <person name="Han C."/>
            <person name="Tapia R."/>
            <person name="Gilna P."/>
            <person name="Schmutz J."/>
            <person name="Larimer F."/>
            <person name="Land M."/>
            <person name="Kyrpides N.C."/>
            <person name="Mavromatis K."/>
            <person name="Richardson P."/>
            <person name="Rohde M."/>
            <person name="Goker M."/>
            <person name="Klenk H.P."/>
            <person name="Zhang Y."/>
            <person name="Roberts G.P."/>
            <person name="Reslewic S."/>
            <person name="Schwartz D.C."/>
        </authorList>
    </citation>
    <scope>NUCLEOTIDE SEQUENCE [LARGE SCALE GENOMIC DNA]</scope>
    <source>
        <strain evidence="4">ATCC 11170 / ATH 1.1.1 / DSM 467 / LMG 4362 / NCIMB 8255 / S1</strain>
    </source>
</reference>
<dbReference type="AlphaFoldDB" id="Q2RV94"/>
<keyword evidence="1" id="KW-0051">Antiviral defense</keyword>
<organism evidence="3 4">
    <name type="scientific">Rhodospirillum rubrum (strain ATCC 11170 / ATH 1.1.1 / DSM 467 / LMG 4362 / NCIMB 8255 / S1)</name>
    <dbReference type="NCBI Taxonomy" id="269796"/>
    <lineage>
        <taxon>Bacteria</taxon>
        <taxon>Pseudomonadati</taxon>
        <taxon>Pseudomonadota</taxon>
        <taxon>Alphaproteobacteria</taxon>
        <taxon>Rhodospirillales</taxon>
        <taxon>Rhodospirillaceae</taxon>
        <taxon>Rhodospirillum</taxon>
    </lineage>
</organism>
<dbReference type="PANTHER" id="PTHR35579">
    <property type="entry name" value="CRISPR SYSTEM CMS ENDORIBONUCLEASE CSM3"/>
    <property type="match status" value="1"/>
</dbReference>
<name>Q2RV94_RHORT</name>
<dbReference type="PANTHER" id="PTHR35579:SF3">
    <property type="entry name" value="CRISPR SYSTEM CMS ENDORIBONUCLEASE CSM3"/>
    <property type="match status" value="1"/>
</dbReference>
<dbReference type="EMBL" id="CP000230">
    <property type="protein sequence ID" value="ABC21951.1"/>
    <property type="molecule type" value="Genomic_DNA"/>
</dbReference>
<dbReference type="HOGENOM" id="CLU_028468_0_0_5"/>
<dbReference type="KEGG" id="rru:Rru_A1150"/>
<dbReference type="PATRIC" id="fig|269796.9.peg.1210"/>
<keyword evidence="4" id="KW-1185">Reference proteome</keyword>
<feature type="domain" description="CRISPR type III-associated protein" evidence="2">
    <location>
        <begin position="29"/>
        <end position="201"/>
    </location>
</feature>
<sequence>MTMARYRFDLRLCVRSPFLFRGLTTAALGLDASALRDPAGRPLIPGDQIRGVLKEALGDLPETVVPKEGALSIDCLFGRKSAREDEVGAANLPARRRIHFTDLVGVDMVGDPTDKTAPRLGLDGKGAIHTRIALDGESGTVKTGALQVIELVAPMGAAVTFKGTITVFAPRNSGESLTALLRKALALVGSIGGLKSPGFGEVLAQRSSLTLSETSPLAAVAAKDGPSGRKRLSVTFDRPLLVDTERLAANVVAGAAVIPGTVFKGALADRLALGQGAPEDAPDIGGDLGEALSGLSLSHAYPLDKDGRRLCRPLPLSLVAAKGEGDILLGDALDLGDGEGAFLNGHPALFQGDWKPEVFAPALRAAGYPQGSAPPRLARTHTAIDPKTGTAAESMLYTTLLRAVSSPDDTPHFWGLEVDTSGLTGRAAQLAEGLIALMLTDGLDGLGGTGATATFTLQEDSPPAALAEIHGKPGHYALLLETPAVLFHPKEAWPEQGVGKDPRTLYGAYFATHVPGARLKGFFASQRLAGGYIARRRRPYGITGYFPFVLTEAGSIFELEVTDAVGRAALETILARGLPHAPLDGSPPTWRTSPYLPENGYGRVSTTYLSQPAQAQLRGAVTHV</sequence>
<accession>Q2RV94</accession>
<gene>
    <name evidence="3" type="ordered locus">Rru_A1150</name>
</gene>
<evidence type="ECO:0000313" key="3">
    <source>
        <dbReference type="EMBL" id="ABC21951.1"/>
    </source>
</evidence>
<dbReference type="Pfam" id="PF03787">
    <property type="entry name" value="RAMPs"/>
    <property type="match status" value="1"/>
</dbReference>
<dbReference type="InterPro" id="IPR052216">
    <property type="entry name" value="CRISPR_Csm3_endoribonuclease"/>
</dbReference>
<protein>
    <recommendedName>
        <fullName evidence="2">CRISPR type III-associated protein domain-containing protein</fullName>
    </recommendedName>
</protein>
<evidence type="ECO:0000256" key="1">
    <source>
        <dbReference type="ARBA" id="ARBA00023118"/>
    </source>
</evidence>
<dbReference type="eggNOG" id="COG1337">
    <property type="taxonomic scope" value="Bacteria"/>
</dbReference>
<dbReference type="STRING" id="269796.Rru_A1150"/>
<dbReference type="CDD" id="cd09726">
    <property type="entry name" value="RAMP_I_III"/>
    <property type="match status" value="1"/>
</dbReference>
<dbReference type="RefSeq" id="WP_011388905.1">
    <property type="nucleotide sequence ID" value="NC_007643.1"/>
</dbReference>
<proteinExistence type="predicted"/>
<evidence type="ECO:0000313" key="4">
    <source>
        <dbReference type="Proteomes" id="UP000001929"/>
    </source>
</evidence>